<accession>A0A678T500</accession>
<organism evidence="1">
    <name type="scientific">Saccharum spontaneum</name>
    <name type="common">Wild sugarcane</name>
    <dbReference type="NCBI Taxonomy" id="62335"/>
    <lineage>
        <taxon>Eukaryota</taxon>
        <taxon>Viridiplantae</taxon>
        <taxon>Streptophyta</taxon>
        <taxon>Embryophyta</taxon>
        <taxon>Tracheophyta</taxon>
        <taxon>Spermatophyta</taxon>
        <taxon>Magnoliopsida</taxon>
        <taxon>Liliopsida</taxon>
        <taxon>Poales</taxon>
        <taxon>Poaceae</taxon>
        <taxon>PACMAD clade</taxon>
        <taxon>Panicoideae</taxon>
        <taxon>Andropogonodae</taxon>
        <taxon>Andropogoneae</taxon>
        <taxon>Saccharinae</taxon>
        <taxon>Saccharum</taxon>
        <taxon>Saccharum officinarum species complex</taxon>
    </lineage>
</organism>
<dbReference type="AlphaFoldDB" id="A0A678T500"/>
<sequence>MGTNVDRSMNDGHGPLVFKICDQIHHRIGSLLPPDGRPPKFIQLYIYDTANEISTVQTTLSTNIFLLPNNLGLQEIGCKILVMRNSQFELWEPRKGIQFSIAYQQLINFYAYFGRFLFRHIFKYILLSVFTKNLRNLIFNYNNT</sequence>
<dbReference type="EMBL" id="MH182530">
    <property type="protein sequence ID" value="AWA44617.1"/>
    <property type="molecule type" value="Genomic_DNA"/>
</dbReference>
<dbReference type="PANTHER" id="PTHR45786:SF74">
    <property type="entry name" value="ATP-DEPENDENT DNA HELICASE"/>
    <property type="match status" value="1"/>
</dbReference>
<dbReference type="PANTHER" id="PTHR45786">
    <property type="entry name" value="DNA BINDING PROTEIN-LIKE"/>
    <property type="match status" value="1"/>
</dbReference>
<reference evidence="1" key="1">
    <citation type="submission" date="2018-04" db="EMBL/GenBank/DDBJ databases">
        <title>Comparative Analysis of Homologous Sequences of Saccharum officinarum and Saccharum spontaneum Reveals Independent Polyploidization Events.</title>
        <authorList>
            <person name="Sharma A."/>
            <person name="Song J."/>
            <person name="Lin Q."/>
            <person name="Singh R."/>
            <person name="Ramos N."/>
            <person name="Wang K."/>
            <person name="Zhang J."/>
            <person name="Ming R."/>
            <person name="Yu Q."/>
        </authorList>
    </citation>
    <scope>NUCLEOTIDE SEQUENCE</scope>
</reference>
<name>A0A678T500_SACSP</name>
<evidence type="ECO:0000313" key="1">
    <source>
        <dbReference type="EMBL" id="AWA44617.1"/>
    </source>
</evidence>
<proteinExistence type="predicted"/>
<gene>
    <name evidence="1" type="ORF">SS20H10_000010</name>
</gene>
<protein>
    <submittedName>
        <fullName evidence="1">UPI0001A86C63 related cluster</fullName>
    </submittedName>
</protein>